<comment type="caution">
    <text evidence="1">The sequence shown here is derived from an EMBL/GenBank/DDBJ whole genome shotgun (WGS) entry which is preliminary data.</text>
</comment>
<protein>
    <submittedName>
        <fullName evidence="1">Uncharacterized protein</fullName>
    </submittedName>
</protein>
<accession>A0ABV8L9Q1</accession>
<dbReference type="Proteomes" id="UP001595767">
    <property type="component" value="Unassembled WGS sequence"/>
</dbReference>
<proteinExistence type="predicted"/>
<sequence length="115" mass="12806">MTLLELAAIQITGKSPHSNRMAAWLTRTALEQTVSELLQARGVEPGRASGRARLACLEVAYDDSPDIAARAQYAWTRLSEACHHHAYQLSPTYQEVQHLLESVRVLRATLDPEPE</sequence>
<gene>
    <name evidence="1" type="ORF">ACFOW8_20020</name>
</gene>
<organism evidence="1 2">
    <name type="scientific">Nocardia rhizosphaerae</name>
    <dbReference type="NCBI Taxonomy" id="1691571"/>
    <lineage>
        <taxon>Bacteria</taxon>
        <taxon>Bacillati</taxon>
        <taxon>Actinomycetota</taxon>
        <taxon>Actinomycetes</taxon>
        <taxon>Mycobacteriales</taxon>
        <taxon>Nocardiaceae</taxon>
        <taxon>Nocardia</taxon>
    </lineage>
</organism>
<name>A0ABV8L9Q1_9NOCA</name>
<dbReference type="RefSeq" id="WP_378552477.1">
    <property type="nucleotide sequence ID" value="NZ_JBHSBA010000012.1"/>
</dbReference>
<evidence type="ECO:0000313" key="2">
    <source>
        <dbReference type="Proteomes" id="UP001595767"/>
    </source>
</evidence>
<dbReference type="EMBL" id="JBHSBA010000012">
    <property type="protein sequence ID" value="MFC4127223.1"/>
    <property type="molecule type" value="Genomic_DNA"/>
</dbReference>
<keyword evidence="2" id="KW-1185">Reference proteome</keyword>
<evidence type="ECO:0000313" key="1">
    <source>
        <dbReference type="EMBL" id="MFC4127223.1"/>
    </source>
</evidence>
<reference evidence="2" key="1">
    <citation type="journal article" date="2019" name="Int. J. Syst. Evol. Microbiol.">
        <title>The Global Catalogue of Microorganisms (GCM) 10K type strain sequencing project: providing services to taxonomists for standard genome sequencing and annotation.</title>
        <authorList>
            <consortium name="The Broad Institute Genomics Platform"/>
            <consortium name="The Broad Institute Genome Sequencing Center for Infectious Disease"/>
            <person name="Wu L."/>
            <person name="Ma J."/>
        </authorList>
    </citation>
    <scope>NUCLEOTIDE SEQUENCE [LARGE SCALE GENOMIC DNA]</scope>
    <source>
        <strain evidence="2">CGMCC 4.7204</strain>
    </source>
</reference>